<dbReference type="Pfam" id="PF02928">
    <property type="entry name" value="zf-C5HC2"/>
    <property type="match status" value="1"/>
</dbReference>
<evidence type="ECO:0000256" key="9">
    <source>
        <dbReference type="ARBA" id="ARBA00023242"/>
    </source>
</evidence>
<reference evidence="17" key="1">
    <citation type="submission" date="2024-02" db="UniProtKB">
        <authorList>
            <consortium name="WormBaseParasite"/>
        </authorList>
    </citation>
    <scope>IDENTIFICATION</scope>
</reference>
<name>A0AAF5CZA1_STRER</name>
<keyword evidence="11" id="KW-0812">Transmembrane</keyword>
<dbReference type="SMART" id="SM00545">
    <property type="entry name" value="JmjN"/>
    <property type="match status" value="1"/>
</dbReference>
<keyword evidence="5" id="KW-0862">Zinc</keyword>
<dbReference type="Gene3D" id="2.60.120.650">
    <property type="entry name" value="Cupin"/>
    <property type="match status" value="1"/>
</dbReference>
<dbReference type="PROSITE" id="PS50016">
    <property type="entry name" value="ZF_PHD_2"/>
    <property type="match status" value="1"/>
</dbReference>
<evidence type="ECO:0000256" key="11">
    <source>
        <dbReference type="SAM" id="Phobius"/>
    </source>
</evidence>
<protein>
    <submittedName>
        <fullName evidence="17">[Histone H3]-trimethyl-L-lysine(4) demethylase</fullName>
    </submittedName>
</protein>
<evidence type="ECO:0000256" key="8">
    <source>
        <dbReference type="ARBA" id="ARBA00023004"/>
    </source>
</evidence>
<dbReference type="CDD" id="cd16100">
    <property type="entry name" value="ARID"/>
    <property type="match status" value="1"/>
</dbReference>
<evidence type="ECO:0000259" key="12">
    <source>
        <dbReference type="PROSITE" id="PS50016"/>
    </source>
</evidence>
<feature type="transmembrane region" description="Helical" evidence="11">
    <location>
        <begin position="939"/>
        <end position="958"/>
    </location>
</feature>
<evidence type="ECO:0000313" key="17">
    <source>
        <dbReference type="WBParaSite" id="TCONS_00004235.p1"/>
    </source>
</evidence>
<keyword evidence="4 10" id="KW-0863">Zinc-finger</keyword>
<evidence type="ECO:0000256" key="1">
    <source>
        <dbReference type="ARBA" id="ARBA00001954"/>
    </source>
</evidence>
<feature type="domain" description="JmjC" evidence="15">
    <location>
        <begin position="374"/>
        <end position="540"/>
    </location>
</feature>
<evidence type="ECO:0000313" key="16">
    <source>
        <dbReference type="Proteomes" id="UP000035681"/>
    </source>
</evidence>
<dbReference type="InterPro" id="IPR001606">
    <property type="entry name" value="ARID_dom"/>
</dbReference>
<feature type="transmembrane region" description="Helical" evidence="11">
    <location>
        <begin position="887"/>
        <end position="906"/>
    </location>
</feature>
<keyword evidence="11" id="KW-0472">Membrane</keyword>
<proteinExistence type="predicted"/>
<evidence type="ECO:0000256" key="10">
    <source>
        <dbReference type="PROSITE-ProRule" id="PRU00146"/>
    </source>
</evidence>
<keyword evidence="3" id="KW-0479">Metal-binding</keyword>
<dbReference type="InterPro" id="IPR011011">
    <property type="entry name" value="Znf_FYVE_PHD"/>
</dbReference>
<feature type="domain" description="ARID" evidence="13">
    <location>
        <begin position="83"/>
        <end position="171"/>
    </location>
</feature>
<dbReference type="PROSITE" id="PS51011">
    <property type="entry name" value="ARID"/>
    <property type="match status" value="1"/>
</dbReference>
<dbReference type="AlphaFoldDB" id="A0AAF5CZA1"/>
<dbReference type="GO" id="GO:0000785">
    <property type="term" value="C:chromatin"/>
    <property type="evidence" value="ECO:0007669"/>
    <property type="project" value="TreeGrafter"/>
</dbReference>
<dbReference type="InterPro" id="IPR003347">
    <property type="entry name" value="JmjC_dom"/>
</dbReference>
<evidence type="ECO:0000256" key="4">
    <source>
        <dbReference type="ARBA" id="ARBA00022771"/>
    </source>
</evidence>
<dbReference type="PROSITE" id="PS51184">
    <property type="entry name" value="JMJC"/>
    <property type="match status" value="1"/>
</dbReference>
<feature type="transmembrane region" description="Helical" evidence="11">
    <location>
        <begin position="858"/>
        <end position="875"/>
    </location>
</feature>
<dbReference type="GO" id="GO:0005634">
    <property type="term" value="C:nucleus"/>
    <property type="evidence" value="ECO:0007669"/>
    <property type="project" value="UniProtKB-SubCell"/>
</dbReference>
<dbReference type="InterPro" id="IPR036431">
    <property type="entry name" value="ARID_dom_sf"/>
</dbReference>
<evidence type="ECO:0000259" key="15">
    <source>
        <dbReference type="PROSITE" id="PS51184"/>
    </source>
</evidence>
<organism evidence="16 17">
    <name type="scientific">Strongyloides stercoralis</name>
    <name type="common">Threadworm</name>
    <dbReference type="NCBI Taxonomy" id="6248"/>
    <lineage>
        <taxon>Eukaryota</taxon>
        <taxon>Metazoa</taxon>
        <taxon>Ecdysozoa</taxon>
        <taxon>Nematoda</taxon>
        <taxon>Chromadorea</taxon>
        <taxon>Rhabditida</taxon>
        <taxon>Tylenchina</taxon>
        <taxon>Panagrolaimomorpha</taxon>
        <taxon>Strongyloidoidea</taxon>
        <taxon>Strongyloididae</taxon>
        <taxon>Strongyloides</taxon>
    </lineage>
</organism>
<feature type="transmembrane region" description="Helical" evidence="11">
    <location>
        <begin position="816"/>
        <end position="837"/>
    </location>
</feature>
<dbReference type="InterPro" id="IPR013083">
    <property type="entry name" value="Znf_RING/FYVE/PHD"/>
</dbReference>
<keyword evidence="8" id="KW-0408">Iron</keyword>
<dbReference type="GO" id="GO:0003677">
    <property type="term" value="F:DNA binding"/>
    <property type="evidence" value="ECO:0007669"/>
    <property type="project" value="InterPro"/>
</dbReference>
<evidence type="ECO:0000256" key="3">
    <source>
        <dbReference type="ARBA" id="ARBA00022723"/>
    </source>
</evidence>
<dbReference type="InterPro" id="IPR004198">
    <property type="entry name" value="Znf_C5HC2"/>
</dbReference>
<feature type="transmembrane region" description="Helical" evidence="11">
    <location>
        <begin position="913"/>
        <end position="933"/>
    </location>
</feature>
<dbReference type="PANTHER" id="PTHR10694">
    <property type="entry name" value="LYSINE-SPECIFIC DEMETHYLASE"/>
    <property type="match status" value="1"/>
</dbReference>
<dbReference type="PROSITE" id="PS51183">
    <property type="entry name" value="JMJN"/>
    <property type="match status" value="1"/>
</dbReference>
<dbReference type="Gene3D" id="1.10.150.60">
    <property type="entry name" value="ARID DNA-binding domain"/>
    <property type="match status" value="1"/>
</dbReference>
<evidence type="ECO:0000256" key="7">
    <source>
        <dbReference type="ARBA" id="ARBA00022964"/>
    </source>
</evidence>
<dbReference type="GO" id="GO:0008270">
    <property type="term" value="F:zinc ion binding"/>
    <property type="evidence" value="ECO:0007669"/>
    <property type="project" value="UniProtKB-KW"/>
</dbReference>
<keyword evidence="6" id="KW-0156">Chromatin regulator</keyword>
<keyword evidence="7" id="KW-0560">Oxidoreductase</keyword>
<feature type="domain" description="PHD-type" evidence="12">
    <location>
        <begin position="225"/>
        <end position="275"/>
    </location>
</feature>
<comment type="cofactor">
    <cofactor evidence="1">
        <name>Fe(2+)</name>
        <dbReference type="ChEBI" id="CHEBI:29033"/>
    </cofactor>
</comment>
<evidence type="ECO:0000256" key="5">
    <source>
        <dbReference type="ARBA" id="ARBA00022833"/>
    </source>
</evidence>
<dbReference type="InterPro" id="IPR019787">
    <property type="entry name" value="Znf_PHD-finger"/>
</dbReference>
<dbReference type="Pfam" id="PF02373">
    <property type="entry name" value="JmjC"/>
    <property type="match status" value="1"/>
</dbReference>
<sequence length="1007" mass="116253">MERSMENKYRSFKAIPLAPIYYPTEEEFKSPIDYIRKIKPEAEQYGVIKIVPPPSFKPPFVIDENKFKFKPRNQNIGEIDMMRRAKTQFQERLDYFYSYQGKTYKQMTVDGKSIDYFWLYKLVKNLGGYEECCIQKNWGKISQYCGFKANQSGRFKEAYFKVLCPFDESMRKMNLYAEEQAITNVDIIRDFSNFVEPRQAPGRMMAGLRSKELCSPLPKRPRKESKSCYCCHKNENEKCIMICEDCGKVCHSYCFDPKQKKPGTNEWKCIECIEKSLLSIGSSYGFEESREAFTLKEFKEYCDDFKKQYFSVNNLSTITVQEIEKEYWKNAINQNSVSVKYGADLSAGIYGSGFPRESTKDKCSKSISSKDFNEYLKHPWNINNIPYLEETVLKYIGVDISGMIVPWVYVGMAFSTFAWHTEDHWMYSINYHHKGDTKVWYGVSGLDGEKFDNIAKQLVPELFQCQPGIMHTLTLVINPNILIERGLKVTTVHQNEGEIVVTYPRAYHSGFNCGFNVAEACNFAPADWLIYGRNCIDHYQSIKRHCVFAHDELIYNLYKHIDELGSHLIIAIYNELKIMVNNEERLRKHVSKLGIKHEENVLFEKINDNLRECKVCGTTCFLSALASKKESEKYFVCLEHADELVKILPVKDLVLQKRLSLEKIETILSDVDKKINSLTNISNAQIFIQLFCLNIYKKLFLNIINMSNKVVKSPNNNNQDSKRKCTDFLIKKGTSNSDIQDNAIDITIVTLTKGYDTLVTFIMEIIMGAFDNITDFSDITEEFDYGYISVAYFWSFIITTAKEIGHSIGKCRIGSYLMSSIFGLPATALITYFLLPLRLFLIKRISDNNFMTVAERRLDLIFNAFILGICVENIINCLELTISDGSVTYYLPVVLVVSITTIGPYLGRNRTKFILVIMGIALCVSLTLTLKFSKINTEYFLGLLLDMMFSFFNIQFLIANLRKPKDERDMTSSQTMSLILSLYTHLCITFLTGRYFFESAVDKIVGK</sequence>
<dbReference type="InterPro" id="IPR003349">
    <property type="entry name" value="JmjN"/>
</dbReference>
<dbReference type="PANTHER" id="PTHR10694:SF33">
    <property type="entry name" value="LYSINE-SPECIFIC DEMETHYLASE 5"/>
    <property type="match status" value="1"/>
</dbReference>
<dbReference type="SUPFAM" id="SSF51197">
    <property type="entry name" value="Clavaminate synthase-like"/>
    <property type="match status" value="1"/>
</dbReference>
<dbReference type="SMART" id="SM00501">
    <property type="entry name" value="BRIGHT"/>
    <property type="match status" value="1"/>
</dbReference>
<dbReference type="GO" id="GO:0006355">
    <property type="term" value="P:regulation of DNA-templated transcription"/>
    <property type="evidence" value="ECO:0007669"/>
    <property type="project" value="TreeGrafter"/>
</dbReference>
<dbReference type="SUPFAM" id="SSF57903">
    <property type="entry name" value="FYVE/PHD zinc finger"/>
    <property type="match status" value="1"/>
</dbReference>
<dbReference type="Pfam" id="PF21323">
    <property type="entry name" value="KDM5_C-hel"/>
    <property type="match status" value="1"/>
</dbReference>
<evidence type="ECO:0000256" key="2">
    <source>
        <dbReference type="ARBA" id="ARBA00004123"/>
    </source>
</evidence>
<comment type="subcellular location">
    <subcellularLocation>
        <location evidence="2">Nucleus</location>
    </subcellularLocation>
</comment>
<dbReference type="SMART" id="SM01014">
    <property type="entry name" value="ARID"/>
    <property type="match status" value="1"/>
</dbReference>
<keyword evidence="9" id="KW-0539">Nucleus</keyword>
<keyword evidence="11" id="KW-1133">Transmembrane helix</keyword>
<dbReference type="GO" id="GO:0034647">
    <property type="term" value="F:histone H3K4me/H3K4me2/H3K4me3 demethylase activity"/>
    <property type="evidence" value="ECO:0007669"/>
    <property type="project" value="TreeGrafter"/>
</dbReference>
<evidence type="ECO:0000259" key="13">
    <source>
        <dbReference type="PROSITE" id="PS51011"/>
    </source>
</evidence>
<dbReference type="Proteomes" id="UP000035681">
    <property type="component" value="Unplaced"/>
</dbReference>
<keyword evidence="7" id="KW-0223">Dioxygenase</keyword>
<evidence type="ECO:0000259" key="14">
    <source>
        <dbReference type="PROSITE" id="PS51183"/>
    </source>
</evidence>
<accession>A0AAF5CZA1</accession>
<evidence type="ECO:0000256" key="6">
    <source>
        <dbReference type="ARBA" id="ARBA00022853"/>
    </source>
</evidence>
<dbReference type="Gene3D" id="3.30.40.10">
    <property type="entry name" value="Zinc/RING finger domain, C3HC4 (zinc finger)"/>
    <property type="match status" value="1"/>
</dbReference>
<dbReference type="Pfam" id="PF02375">
    <property type="entry name" value="JmjN"/>
    <property type="match status" value="1"/>
</dbReference>
<dbReference type="SUPFAM" id="SSF46774">
    <property type="entry name" value="ARID-like"/>
    <property type="match status" value="1"/>
</dbReference>
<dbReference type="Pfam" id="PF01388">
    <property type="entry name" value="ARID"/>
    <property type="match status" value="1"/>
</dbReference>
<keyword evidence="16" id="KW-1185">Reference proteome</keyword>
<dbReference type="WBParaSite" id="TCONS_00004235.p1">
    <property type="protein sequence ID" value="TCONS_00004235.p1"/>
    <property type="gene ID" value="XLOC_001425"/>
</dbReference>
<feature type="transmembrane region" description="Helical" evidence="11">
    <location>
        <begin position="978"/>
        <end position="997"/>
    </location>
</feature>
<dbReference type="InterPro" id="IPR048615">
    <property type="entry name" value="KDM5_C-hel"/>
</dbReference>
<feature type="domain" description="JmjN" evidence="14">
    <location>
        <begin position="18"/>
        <end position="59"/>
    </location>
</feature>
<dbReference type="SMART" id="SM00558">
    <property type="entry name" value="JmjC"/>
    <property type="match status" value="1"/>
</dbReference>